<dbReference type="STRING" id="401562.NS365_04350"/>
<proteinExistence type="predicted"/>
<dbReference type="PATRIC" id="fig|401562.3.peg.2955"/>
<accession>A0A175R7E4</accession>
<dbReference type="Proteomes" id="UP000078272">
    <property type="component" value="Unassembled WGS sequence"/>
</dbReference>
<dbReference type="EMBL" id="LDPZ01000036">
    <property type="protein sequence ID" value="KTQ90497.1"/>
    <property type="molecule type" value="Genomic_DNA"/>
</dbReference>
<comment type="caution">
    <text evidence="2">The sequence shown here is derived from an EMBL/GenBank/DDBJ whole genome shotgun (WGS) entry which is preliminary data.</text>
</comment>
<gene>
    <name evidence="2" type="ORF">NS226_16180</name>
</gene>
<dbReference type="InterPro" id="IPR029044">
    <property type="entry name" value="Nucleotide-diphossugar_trans"/>
</dbReference>
<dbReference type="SUPFAM" id="SSF53448">
    <property type="entry name" value="Nucleotide-diphospho-sugar transferases"/>
    <property type="match status" value="1"/>
</dbReference>
<sequence length="312" mass="34229">MAGQDNLVVAIPTCRRPRALRRCLEAVARLDHAGPLRVIVAENDMERREGEAVCAALVAEGYRWPLQLVPAQERGVAAARNVLVRAALEDPAVSHIAMIDDDEWPEPDWLTQLLAVQRREGADVVGGPVDRSYERPPAAHVLRASEGAYGALRTGRVDLVDATSNILFDAALFRARSEPWFDPAYSLLGGEDRDFLIGLQLAGARFAWSREAAVREDYPASRCTLGWMLRRAYRSGNTDILINLKHRPPSFTPLRETSKIAGALGVGLVSATLLAWKPQRRVAGLLLLARAGGKLAGLMGLRYQEYRTIHGG</sequence>
<dbReference type="OrthoDB" id="6116224at2"/>
<protein>
    <recommendedName>
        <fullName evidence="1">Glycosyltransferase 2-like domain-containing protein</fullName>
    </recommendedName>
</protein>
<dbReference type="Gene3D" id="3.90.550.10">
    <property type="entry name" value="Spore Coat Polysaccharide Biosynthesis Protein SpsA, Chain A"/>
    <property type="match status" value="1"/>
</dbReference>
<evidence type="ECO:0000313" key="3">
    <source>
        <dbReference type="Proteomes" id="UP000078272"/>
    </source>
</evidence>
<dbReference type="RefSeq" id="WP_058635835.1">
    <property type="nucleotide sequence ID" value="NZ_LDPZ01000036.1"/>
</dbReference>
<dbReference type="Pfam" id="PF00535">
    <property type="entry name" value="Glycos_transf_2"/>
    <property type="match status" value="1"/>
</dbReference>
<dbReference type="InterPro" id="IPR001173">
    <property type="entry name" value="Glyco_trans_2-like"/>
</dbReference>
<dbReference type="InterPro" id="IPR050834">
    <property type="entry name" value="Glycosyltransf_2"/>
</dbReference>
<feature type="domain" description="Glycosyltransferase 2-like" evidence="1">
    <location>
        <begin position="9"/>
        <end position="138"/>
    </location>
</feature>
<organism evidence="2 3">
    <name type="scientific">Aureimonas ureilytica</name>
    <dbReference type="NCBI Taxonomy" id="401562"/>
    <lineage>
        <taxon>Bacteria</taxon>
        <taxon>Pseudomonadati</taxon>
        <taxon>Pseudomonadota</taxon>
        <taxon>Alphaproteobacteria</taxon>
        <taxon>Hyphomicrobiales</taxon>
        <taxon>Aurantimonadaceae</taxon>
        <taxon>Aureimonas</taxon>
    </lineage>
</organism>
<evidence type="ECO:0000259" key="1">
    <source>
        <dbReference type="Pfam" id="PF00535"/>
    </source>
</evidence>
<dbReference type="PANTHER" id="PTHR43685">
    <property type="entry name" value="GLYCOSYLTRANSFERASE"/>
    <property type="match status" value="1"/>
</dbReference>
<dbReference type="PANTHER" id="PTHR43685:SF11">
    <property type="entry name" value="GLYCOSYLTRANSFERASE TAGX-RELATED"/>
    <property type="match status" value="1"/>
</dbReference>
<name>A0A175R7E4_9HYPH</name>
<dbReference type="AlphaFoldDB" id="A0A175R7E4"/>
<evidence type="ECO:0000313" key="2">
    <source>
        <dbReference type="EMBL" id="KTQ90497.1"/>
    </source>
</evidence>
<reference evidence="2 3" key="1">
    <citation type="journal article" date="2016" name="Front. Microbiol.">
        <title>Genomic Resource of Rice Seed Associated Bacteria.</title>
        <authorList>
            <person name="Midha S."/>
            <person name="Bansal K."/>
            <person name="Sharma S."/>
            <person name="Kumar N."/>
            <person name="Patil P.P."/>
            <person name="Chaudhry V."/>
            <person name="Patil P.B."/>
        </authorList>
    </citation>
    <scope>NUCLEOTIDE SEQUENCE [LARGE SCALE GENOMIC DNA]</scope>
    <source>
        <strain evidence="2 3">NS226</strain>
    </source>
</reference>